<dbReference type="InParanoid" id="A0A1X2HM77"/>
<dbReference type="SUPFAM" id="SSF52047">
    <property type="entry name" value="RNI-like"/>
    <property type="match status" value="1"/>
</dbReference>
<dbReference type="Proteomes" id="UP000242180">
    <property type="component" value="Unassembled WGS sequence"/>
</dbReference>
<reference evidence="1 2" key="1">
    <citation type="submission" date="2016-07" db="EMBL/GenBank/DDBJ databases">
        <title>Pervasive Adenine N6-methylation of Active Genes in Fungi.</title>
        <authorList>
            <consortium name="DOE Joint Genome Institute"/>
            <person name="Mondo S.J."/>
            <person name="Dannebaum R.O."/>
            <person name="Kuo R.C."/>
            <person name="Labutti K."/>
            <person name="Haridas S."/>
            <person name="Kuo A."/>
            <person name="Salamov A."/>
            <person name="Ahrendt S.R."/>
            <person name="Lipzen A."/>
            <person name="Sullivan W."/>
            <person name="Andreopoulos W.B."/>
            <person name="Clum A."/>
            <person name="Lindquist E."/>
            <person name="Daum C."/>
            <person name="Ramamoorthy G.K."/>
            <person name="Gryganskyi A."/>
            <person name="Culley D."/>
            <person name="Magnuson J.K."/>
            <person name="James T.Y."/>
            <person name="O'Malley M.A."/>
            <person name="Stajich J.E."/>
            <person name="Spatafora J.W."/>
            <person name="Visel A."/>
            <person name="Grigoriev I.V."/>
        </authorList>
    </citation>
    <scope>NUCLEOTIDE SEQUENCE [LARGE SCALE GENOMIC DNA]</scope>
    <source>
        <strain evidence="1 2">NRRL 2496</strain>
    </source>
</reference>
<proteinExistence type="predicted"/>
<name>A0A1X2HM77_SYNRA</name>
<dbReference type="Gene3D" id="3.80.10.10">
    <property type="entry name" value="Ribonuclease Inhibitor"/>
    <property type="match status" value="1"/>
</dbReference>
<dbReference type="InterPro" id="IPR032675">
    <property type="entry name" value="LRR_dom_sf"/>
</dbReference>
<accession>A0A1X2HM77</accession>
<evidence type="ECO:0000313" key="1">
    <source>
        <dbReference type="EMBL" id="ORZ00503.1"/>
    </source>
</evidence>
<dbReference type="EMBL" id="MCGN01000002">
    <property type="protein sequence ID" value="ORZ00503.1"/>
    <property type="molecule type" value="Genomic_DNA"/>
</dbReference>
<keyword evidence="2" id="KW-1185">Reference proteome</keyword>
<comment type="caution">
    <text evidence="1">The sequence shown here is derived from an EMBL/GenBank/DDBJ whole genome shotgun (WGS) entry which is preliminary data.</text>
</comment>
<dbReference type="OMA" id="MIANFEM"/>
<gene>
    <name evidence="1" type="ORF">BCR43DRAFT_485334</name>
</gene>
<sequence length="706" mass="82156">MGEKLPAEVLRLIGLEILKNSHDRCMCLYMCRGGHVPLRNSKNDLYTCLFVCRSWYFALIEVLHEQVTIRSRAQMRRFMKALRTSHDENPRPVGTYLRELKLEYEIAGPLVGIDVFDFETLPYYLPKLEILDFSPRIWRSLRFSGILTVWKTMQQLPAFREPHLSQALIRHMGSFLRRLQFQAPFSFHIFEKPGGLPRVLAHLPYLTSLEMWGATYHNNNDDTPLPLYLDDLRTLYSGLPHLESIRLVHVSMRAFDHEGLQPSLHLRRICAAFEEPIPVPHTLRHMHLAGVLDNIRWFKHFSRDLTQVSTLDIAVGLPESGDDEITDEERQFGVQVMDAIINDFTQLRNLRIDYDFGFHLPEHRQLGWLPNPEEVLGHLLRKGTLLESINYKGGVEPWPSSLEHYLKVLNVLDPSITYLSLKLWGNIPDTAETMSPVYYRFRDLTVLRLVGHEAEEHILHAPIEMDTLLDCCPHVRSLTVQYVNFHLKAFDPDADANLYPQHPLIELGCSNVNYHPDVFLYLSMRCRSMRRLMVDYIGNGREHGGRQVLIDMPYTSFEYVELSNLALHPGYYSSSNSICSAAFFAVKSRVFTEKEANRTIALTVQDAPRQDFDKAAFTRWYHLYTDPRTHQSRVRRLRSLEAELVRSYQNAEKDWLHLMSAAYRGTFPRHPGDWREDLPYGYGELRCHSIASLVLEHHNRINYSIH</sequence>
<dbReference type="OrthoDB" id="2267507at2759"/>
<organism evidence="1 2">
    <name type="scientific">Syncephalastrum racemosum</name>
    <name type="common">Filamentous fungus</name>
    <dbReference type="NCBI Taxonomy" id="13706"/>
    <lineage>
        <taxon>Eukaryota</taxon>
        <taxon>Fungi</taxon>
        <taxon>Fungi incertae sedis</taxon>
        <taxon>Mucoromycota</taxon>
        <taxon>Mucoromycotina</taxon>
        <taxon>Mucoromycetes</taxon>
        <taxon>Mucorales</taxon>
        <taxon>Syncephalastraceae</taxon>
        <taxon>Syncephalastrum</taxon>
    </lineage>
</organism>
<dbReference type="AlphaFoldDB" id="A0A1X2HM77"/>
<evidence type="ECO:0000313" key="2">
    <source>
        <dbReference type="Proteomes" id="UP000242180"/>
    </source>
</evidence>
<protein>
    <submittedName>
        <fullName evidence="1">Uncharacterized protein</fullName>
    </submittedName>
</protein>